<gene>
    <name evidence="7" type="ORF">KUTeg_022757</name>
</gene>
<keyword evidence="4" id="KW-0963">Cytoplasm</keyword>
<evidence type="ECO:0000313" key="7">
    <source>
        <dbReference type="EMBL" id="KAJ8298697.1"/>
    </source>
</evidence>
<dbReference type="Gene3D" id="1.20.120.230">
    <property type="entry name" value="Alpha-catenin/vinculin-like"/>
    <property type="match status" value="1"/>
</dbReference>
<dbReference type="Proteomes" id="UP001217089">
    <property type="component" value="Unassembled WGS sequence"/>
</dbReference>
<dbReference type="InterPro" id="IPR017997">
    <property type="entry name" value="Vinculin"/>
</dbReference>
<dbReference type="PRINTS" id="PR00806">
    <property type="entry name" value="VINCULIN"/>
</dbReference>
<evidence type="ECO:0000256" key="2">
    <source>
        <dbReference type="ARBA" id="ARBA00008376"/>
    </source>
</evidence>
<protein>
    <recommendedName>
        <fullName evidence="3">Vinculin</fullName>
    </recommendedName>
</protein>
<evidence type="ECO:0000256" key="1">
    <source>
        <dbReference type="ARBA" id="ARBA00004496"/>
    </source>
</evidence>
<comment type="similarity">
    <text evidence="2">Belongs to the vinculin/alpha-catenin family.</text>
</comment>
<organism evidence="7 8">
    <name type="scientific">Tegillarca granosa</name>
    <name type="common">Malaysian cockle</name>
    <name type="synonym">Anadara granosa</name>
    <dbReference type="NCBI Taxonomy" id="220873"/>
    <lineage>
        <taxon>Eukaryota</taxon>
        <taxon>Metazoa</taxon>
        <taxon>Spiralia</taxon>
        <taxon>Lophotrochozoa</taxon>
        <taxon>Mollusca</taxon>
        <taxon>Bivalvia</taxon>
        <taxon>Autobranchia</taxon>
        <taxon>Pteriomorphia</taxon>
        <taxon>Arcoida</taxon>
        <taxon>Arcoidea</taxon>
        <taxon>Arcidae</taxon>
        <taxon>Tegillarca</taxon>
    </lineage>
</organism>
<evidence type="ECO:0000256" key="4">
    <source>
        <dbReference type="ARBA" id="ARBA00022490"/>
    </source>
</evidence>
<evidence type="ECO:0000256" key="6">
    <source>
        <dbReference type="SAM" id="MobiDB-lite"/>
    </source>
</evidence>
<dbReference type="SUPFAM" id="SSF47220">
    <property type="entry name" value="alpha-catenin/vinculin-like"/>
    <property type="match status" value="1"/>
</dbReference>
<reference evidence="7 8" key="1">
    <citation type="submission" date="2022-12" db="EMBL/GenBank/DDBJ databases">
        <title>Chromosome-level genome of Tegillarca granosa.</title>
        <authorList>
            <person name="Kim J."/>
        </authorList>
    </citation>
    <scope>NUCLEOTIDE SEQUENCE [LARGE SCALE GENOMIC DNA]</scope>
    <source>
        <strain evidence="7">Teg-2019</strain>
        <tissue evidence="7">Adductor muscle</tissue>
    </source>
</reference>
<comment type="caution">
    <text evidence="7">The sequence shown here is derived from an EMBL/GenBank/DDBJ whole genome shotgun (WGS) entry which is preliminary data.</text>
</comment>
<dbReference type="InterPro" id="IPR036723">
    <property type="entry name" value="Alpha-catenin/vinculin-like_sf"/>
</dbReference>
<evidence type="ECO:0000256" key="5">
    <source>
        <dbReference type="ARBA" id="ARBA00023203"/>
    </source>
</evidence>
<proteinExistence type="inferred from homology"/>
<keyword evidence="5" id="KW-0009">Actin-binding</keyword>
<name>A0ABQ9E4A1_TEGGR</name>
<evidence type="ECO:0000256" key="3">
    <source>
        <dbReference type="ARBA" id="ARBA00014125"/>
    </source>
</evidence>
<evidence type="ECO:0000313" key="8">
    <source>
        <dbReference type="Proteomes" id="UP001217089"/>
    </source>
</evidence>
<dbReference type="InterPro" id="IPR006077">
    <property type="entry name" value="Vinculin/catenin"/>
</dbReference>
<dbReference type="Pfam" id="PF01044">
    <property type="entry name" value="Vinculin"/>
    <property type="match status" value="1"/>
</dbReference>
<sequence>MHVKIHIWRSTTQTTLPQDTTPPRPPPPETDDEEDFPVPQANQPIMMAAHALHMEAKQWSSKDNEIIAAAKKMALLMAKLSQLVRGEGGTKRDLIATAKSIAASSEEVTRLARKLAGECTDKKMRTVRLQLII</sequence>
<comment type="subcellular location">
    <subcellularLocation>
        <location evidence="1">Cytoplasm</location>
    </subcellularLocation>
</comment>
<accession>A0ABQ9E4A1</accession>
<dbReference type="EMBL" id="JARBDR010000921">
    <property type="protein sequence ID" value="KAJ8298697.1"/>
    <property type="molecule type" value="Genomic_DNA"/>
</dbReference>
<feature type="region of interest" description="Disordered" evidence="6">
    <location>
        <begin position="1"/>
        <end position="38"/>
    </location>
</feature>
<dbReference type="PANTHER" id="PTHR46180">
    <property type="entry name" value="VINCULIN"/>
    <property type="match status" value="1"/>
</dbReference>
<keyword evidence="8" id="KW-1185">Reference proteome</keyword>